<evidence type="ECO:0000313" key="2">
    <source>
        <dbReference type="EMBL" id="KAJ8883295.1"/>
    </source>
</evidence>
<sequence>MKQFIEHTPPSLTNPVLLLLDNHFSHISCPVSHLCNWYNSLIISTSLFTLPSTLGCVTTVEKNVNAIDERVLNAYVRNGHEVNESVHQQRTFLNLNNSSVPSTSGFSPKIVHPFPKAPKRNENPRRRLKRRKTVVLTDTPENNAIEEEKRFTDEKKRKK</sequence>
<gene>
    <name evidence="2" type="ORF">PR048_015138</name>
</gene>
<proteinExistence type="predicted"/>
<feature type="region of interest" description="Disordered" evidence="1">
    <location>
        <begin position="99"/>
        <end position="159"/>
    </location>
</feature>
<keyword evidence="3" id="KW-1185">Reference proteome</keyword>
<name>A0ABQ9HG96_9NEOP</name>
<evidence type="ECO:0000256" key="1">
    <source>
        <dbReference type="SAM" id="MobiDB-lite"/>
    </source>
</evidence>
<organism evidence="2 3">
    <name type="scientific">Dryococelus australis</name>
    <dbReference type="NCBI Taxonomy" id="614101"/>
    <lineage>
        <taxon>Eukaryota</taxon>
        <taxon>Metazoa</taxon>
        <taxon>Ecdysozoa</taxon>
        <taxon>Arthropoda</taxon>
        <taxon>Hexapoda</taxon>
        <taxon>Insecta</taxon>
        <taxon>Pterygota</taxon>
        <taxon>Neoptera</taxon>
        <taxon>Polyneoptera</taxon>
        <taxon>Phasmatodea</taxon>
        <taxon>Verophasmatodea</taxon>
        <taxon>Anareolatae</taxon>
        <taxon>Phasmatidae</taxon>
        <taxon>Eurycanthinae</taxon>
        <taxon>Dryococelus</taxon>
    </lineage>
</organism>
<evidence type="ECO:0000313" key="3">
    <source>
        <dbReference type="Proteomes" id="UP001159363"/>
    </source>
</evidence>
<accession>A0ABQ9HG96</accession>
<comment type="caution">
    <text evidence="2">The sequence shown here is derived from an EMBL/GenBank/DDBJ whole genome shotgun (WGS) entry which is preliminary data.</text>
</comment>
<dbReference type="Proteomes" id="UP001159363">
    <property type="component" value="Chromosome 4"/>
</dbReference>
<protein>
    <recommendedName>
        <fullName evidence="4">DDE-1 domain-containing protein</fullName>
    </recommendedName>
</protein>
<evidence type="ECO:0008006" key="4">
    <source>
        <dbReference type="Google" id="ProtNLM"/>
    </source>
</evidence>
<feature type="compositionally biased region" description="Basic and acidic residues" evidence="1">
    <location>
        <begin position="146"/>
        <end position="159"/>
    </location>
</feature>
<dbReference type="EMBL" id="JARBHB010000005">
    <property type="protein sequence ID" value="KAJ8883295.1"/>
    <property type="molecule type" value="Genomic_DNA"/>
</dbReference>
<reference evidence="2 3" key="1">
    <citation type="submission" date="2023-02" db="EMBL/GenBank/DDBJ databases">
        <title>LHISI_Scaffold_Assembly.</title>
        <authorList>
            <person name="Stuart O.P."/>
            <person name="Cleave R."/>
            <person name="Magrath M.J.L."/>
            <person name="Mikheyev A.S."/>
        </authorList>
    </citation>
    <scope>NUCLEOTIDE SEQUENCE [LARGE SCALE GENOMIC DNA]</scope>
    <source>
        <strain evidence="2">Daus_M_001</strain>
        <tissue evidence="2">Leg muscle</tissue>
    </source>
</reference>